<comment type="similarity">
    <text evidence="3">Belongs to the AB hydrolase superfamily. AB hydrolase 2 family.</text>
</comment>
<evidence type="ECO:0000256" key="1">
    <source>
        <dbReference type="ARBA" id="ARBA00004496"/>
    </source>
</evidence>
<keyword evidence="5" id="KW-0963">Cytoplasm</keyword>
<evidence type="ECO:0000313" key="16">
    <source>
        <dbReference type="Proteomes" id="UP000030765"/>
    </source>
</evidence>
<dbReference type="STRING" id="74873.A0A084WM63"/>
<organism evidence="15 16">
    <name type="scientific">Anopheles sinensis</name>
    <name type="common">Mosquito</name>
    <dbReference type="NCBI Taxonomy" id="74873"/>
    <lineage>
        <taxon>Eukaryota</taxon>
        <taxon>Metazoa</taxon>
        <taxon>Ecdysozoa</taxon>
        <taxon>Arthropoda</taxon>
        <taxon>Hexapoda</taxon>
        <taxon>Insecta</taxon>
        <taxon>Pterygota</taxon>
        <taxon>Neoptera</taxon>
        <taxon>Endopterygota</taxon>
        <taxon>Diptera</taxon>
        <taxon>Nematocera</taxon>
        <taxon>Culicoidea</taxon>
        <taxon>Culicidae</taxon>
        <taxon>Anophelinae</taxon>
        <taxon>Anopheles</taxon>
    </lineage>
</organism>
<comment type="catalytic activity">
    <reaction evidence="12">
        <text>1-hexadecanoyl-sn-glycero-3-phosphocholine + H2O = sn-glycerol 3-phosphocholine + hexadecanoate + H(+)</text>
        <dbReference type="Rhea" id="RHEA:40435"/>
        <dbReference type="ChEBI" id="CHEBI:7896"/>
        <dbReference type="ChEBI" id="CHEBI:15377"/>
        <dbReference type="ChEBI" id="CHEBI:15378"/>
        <dbReference type="ChEBI" id="CHEBI:16870"/>
        <dbReference type="ChEBI" id="CHEBI:72998"/>
    </reaction>
    <physiologicalReaction direction="left-to-right" evidence="12">
        <dbReference type="Rhea" id="RHEA:40436"/>
    </physiologicalReaction>
</comment>
<comment type="pathway">
    <text evidence="2">Protein modification; protein ubiquitination.</text>
</comment>
<dbReference type="VEuPathDB" id="VectorBase:ASIC019359"/>
<dbReference type="EMBL" id="ATLV01024389">
    <property type="status" value="NOT_ANNOTATED_CDS"/>
    <property type="molecule type" value="Genomic_DNA"/>
</dbReference>
<dbReference type="InterPro" id="IPR040394">
    <property type="entry name" value="FBX25/32"/>
</dbReference>
<dbReference type="EnsemblMetazoa" id="ASIC019359-RA">
    <property type="protein sequence ID" value="ASIC019359-PA"/>
    <property type="gene ID" value="ASIC019359"/>
</dbReference>
<dbReference type="UniPathway" id="UPA00143"/>
<evidence type="ECO:0000256" key="5">
    <source>
        <dbReference type="ARBA" id="ARBA00022490"/>
    </source>
</evidence>
<evidence type="ECO:0000256" key="3">
    <source>
        <dbReference type="ARBA" id="ARBA00006499"/>
    </source>
</evidence>
<evidence type="ECO:0000256" key="4">
    <source>
        <dbReference type="ARBA" id="ARBA00012423"/>
    </source>
</evidence>
<keyword evidence="8" id="KW-0276">Fatty acid metabolism</keyword>
<dbReference type="EMBL" id="ATLV01024388">
    <property type="status" value="NOT_ANNOTATED_CDS"/>
    <property type="molecule type" value="Genomic_DNA"/>
</dbReference>
<evidence type="ECO:0000256" key="2">
    <source>
        <dbReference type="ARBA" id="ARBA00004906"/>
    </source>
</evidence>
<evidence type="ECO:0000313" key="14">
    <source>
        <dbReference type="EMBL" id="KFB51307.1"/>
    </source>
</evidence>
<dbReference type="VEuPathDB" id="VectorBase:ASIS016601"/>
<dbReference type="AlphaFoldDB" id="A0A084WM63"/>
<evidence type="ECO:0000256" key="12">
    <source>
        <dbReference type="ARBA" id="ARBA00048656"/>
    </source>
</evidence>
<dbReference type="Gene3D" id="3.40.50.1820">
    <property type="entry name" value="alpha/beta hydrolase"/>
    <property type="match status" value="1"/>
</dbReference>
<dbReference type="GO" id="GO:0006631">
    <property type="term" value="P:fatty acid metabolic process"/>
    <property type="evidence" value="ECO:0007669"/>
    <property type="project" value="UniProtKB-KW"/>
</dbReference>
<dbReference type="OrthoDB" id="9991467at2759"/>
<dbReference type="PANTHER" id="PTHR13123">
    <property type="entry name" value="LD30288P"/>
    <property type="match status" value="1"/>
</dbReference>
<comment type="catalytic activity">
    <reaction evidence="11">
        <text>S-hexadecanoyl-L-cysteinyl-[protein] + H2O = L-cysteinyl-[protein] + hexadecanoate + H(+)</text>
        <dbReference type="Rhea" id="RHEA:19233"/>
        <dbReference type="Rhea" id="RHEA-COMP:10131"/>
        <dbReference type="Rhea" id="RHEA-COMP:11032"/>
        <dbReference type="ChEBI" id="CHEBI:7896"/>
        <dbReference type="ChEBI" id="CHEBI:15377"/>
        <dbReference type="ChEBI" id="CHEBI:15378"/>
        <dbReference type="ChEBI" id="CHEBI:29950"/>
        <dbReference type="ChEBI" id="CHEBI:74151"/>
        <dbReference type="EC" id="3.1.2.22"/>
    </reaction>
</comment>
<evidence type="ECO:0000256" key="6">
    <source>
        <dbReference type="ARBA" id="ARBA00022786"/>
    </source>
</evidence>
<dbReference type="GO" id="GO:0019005">
    <property type="term" value="C:SCF ubiquitin ligase complex"/>
    <property type="evidence" value="ECO:0007669"/>
    <property type="project" value="TreeGrafter"/>
</dbReference>
<reference evidence="15" key="2">
    <citation type="submission" date="2020-05" db="UniProtKB">
        <authorList>
            <consortium name="EnsemblMetazoa"/>
        </authorList>
    </citation>
    <scope>IDENTIFICATION</scope>
</reference>
<dbReference type="InterPro" id="IPR003140">
    <property type="entry name" value="PLipase/COase/thioEstase"/>
</dbReference>
<evidence type="ECO:0000313" key="15">
    <source>
        <dbReference type="EnsemblMetazoa" id="ASIC019359-PA"/>
    </source>
</evidence>
<dbReference type="GO" id="GO:0005737">
    <property type="term" value="C:cytoplasm"/>
    <property type="evidence" value="ECO:0007669"/>
    <property type="project" value="UniProtKB-SubCell"/>
</dbReference>
<dbReference type="EC" id="3.1.2.22" evidence="4"/>
<comment type="subcellular location">
    <subcellularLocation>
        <location evidence="1">Cytoplasm</location>
    </subcellularLocation>
</comment>
<dbReference type="SUPFAM" id="SSF53474">
    <property type="entry name" value="alpha/beta-Hydrolases"/>
    <property type="match status" value="1"/>
</dbReference>
<dbReference type="OMA" id="RDMKVIC"/>
<feature type="domain" description="Phospholipase/carboxylesterase/thioesterase" evidence="13">
    <location>
        <begin position="397"/>
        <end position="583"/>
    </location>
</feature>
<keyword evidence="7" id="KW-0378">Hydrolase</keyword>
<name>A0A084WM63_ANOSI</name>
<dbReference type="VEuPathDB" id="VectorBase:ASIS010514"/>
<dbReference type="InterPro" id="IPR029058">
    <property type="entry name" value="AB_hydrolase_fold"/>
</dbReference>
<proteinExistence type="inferred from homology"/>
<sequence>MPFISKDWRSPGDSWVKTEEGWEKLKVLECVKRKRCISECSNASDTENENENGDNEVPPHCHITLKCTREIAGFNGLGEAVRRLDFRSSVRDGRRFNYVCALLRLLVSGKGITSLPGGAQRLLLQMLEEVATYVSDSQQNINVLRGLVQQLRSLLNQENQKCWGKPLGSQSLWAEHVQTIQRIQDIASQIEIREPGPNIRPKLHDLPEECVREIILRITDYKDLEASASAWSLMAALISEQRVWRELSHFHFTKQQIDVILEKMCLQDTKERHRNWQAIYHALRKLYGVREDLQYAEILAFCRLCRCLFWPSAGHPCIVDQCPDFRQRVQDAGNSNSNETQPVPPAKFLQYFSFARKRHFSSTTQSIHANLLPPNNAEGWLLHLLSFHLSLSIHQRHGWATSMGALRTRDMKVICPTAPTMPVTMNGGFRLNSWFDLKSISISDPEDEEGIKRATRSVHDLIRSEMDAGIASNRIMLGGFSQGGALALYAGLTFAEPLAGVMALSCWLPLHKSFPGTRKCPDTVPILQCHGDCDPIVFYKFGQLSSSVLKSFMKNSHFQTYQGLGHSSCEAELSDMKKFIADHVPNQ</sequence>
<dbReference type="EMBL" id="KE525351">
    <property type="protein sequence ID" value="KFB51307.1"/>
    <property type="molecule type" value="Genomic_DNA"/>
</dbReference>
<accession>A0A084WM63</accession>
<evidence type="ECO:0000256" key="11">
    <source>
        <dbReference type="ARBA" id="ARBA00047337"/>
    </source>
</evidence>
<protein>
    <recommendedName>
        <fullName evidence="4">palmitoyl-protein hydrolase</fullName>
        <ecNumber evidence="4">3.1.2.22</ecNumber>
    </recommendedName>
    <alternativeName>
        <fullName evidence="10">Palmitoyl-protein hydrolase</fullName>
    </alternativeName>
</protein>
<keyword evidence="6" id="KW-0833">Ubl conjugation pathway</keyword>
<dbReference type="FunFam" id="3.40.50.1820:FF:000010">
    <property type="entry name" value="Acyl-protein thioesterase 2"/>
    <property type="match status" value="1"/>
</dbReference>
<evidence type="ECO:0000256" key="9">
    <source>
        <dbReference type="ARBA" id="ARBA00023098"/>
    </source>
</evidence>
<evidence type="ECO:0000256" key="8">
    <source>
        <dbReference type="ARBA" id="ARBA00022832"/>
    </source>
</evidence>
<gene>
    <name evidence="14" type="ORF">ZHAS_00019359</name>
</gene>
<dbReference type="PANTHER" id="PTHR13123:SF7">
    <property type="entry name" value="LD30288P"/>
    <property type="match status" value="1"/>
</dbReference>
<reference evidence="14 16" key="1">
    <citation type="journal article" date="2014" name="BMC Genomics">
        <title>Genome sequence of Anopheles sinensis provides insight into genetics basis of mosquito competence for malaria parasites.</title>
        <authorList>
            <person name="Zhou D."/>
            <person name="Zhang D."/>
            <person name="Ding G."/>
            <person name="Shi L."/>
            <person name="Hou Q."/>
            <person name="Ye Y."/>
            <person name="Xu Y."/>
            <person name="Zhou H."/>
            <person name="Xiong C."/>
            <person name="Li S."/>
            <person name="Yu J."/>
            <person name="Hong S."/>
            <person name="Yu X."/>
            <person name="Zou P."/>
            <person name="Chen C."/>
            <person name="Chang X."/>
            <person name="Wang W."/>
            <person name="Lv Y."/>
            <person name="Sun Y."/>
            <person name="Ma L."/>
            <person name="Shen B."/>
            <person name="Zhu C."/>
        </authorList>
    </citation>
    <scope>NUCLEOTIDE SEQUENCE [LARGE SCALE GENOMIC DNA]</scope>
</reference>
<dbReference type="Proteomes" id="UP000030765">
    <property type="component" value="Unassembled WGS sequence"/>
</dbReference>
<keyword evidence="16" id="KW-1185">Reference proteome</keyword>
<dbReference type="GO" id="GO:0005634">
    <property type="term" value="C:nucleus"/>
    <property type="evidence" value="ECO:0007669"/>
    <property type="project" value="TreeGrafter"/>
</dbReference>
<dbReference type="Pfam" id="PF02230">
    <property type="entry name" value="Abhydrolase_2"/>
    <property type="match status" value="1"/>
</dbReference>
<evidence type="ECO:0000256" key="7">
    <source>
        <dbReference type="ARBA" id="ARBA00022801"/>
    </source>
</evidence>
<evidence type="ECO:0000259" key="13">
    <source>
        <dbReference type="Pfam" id="PF02230"/>
    </source>
</evidence>
<dbReference type="GO" id="GO:0016567">
    <property type="term" value="P:protein ubiquitination"/>
    <property type="evidence" value="ECO:0007669"/>
    <property type="project" value="UniProtKB-UniPathway"/>
</dbReference>
<dbReference type="GO" id="GO:0008474">
    <property type="term" value="F:palmitoyl-(protein) hydrolase activity"/>
    <property type="evidence" value="ECO:0007669"/>
    <property type="project" value="UniProtKB-EC"/>
</dbReference>
<evidence type="ECO:0000256" key="10">
    <source>
        <dbReference type="ARBA" id="ARBA00031195"/>
    </source>
</evidence>
<keyword evidence="9" id="KW-0443">Lipid metabolism</keyword>